<evidence type="ECO:0000313" key="2">
    <source>
        <dbReference type="EMBL" id="WWD08114.1"/>
    </source>
</evidence>
<organism evidence="2 3">
    <name type="scientific">Kwoniella europaea PYCC6329</name>
    <dbReference type="NCBI Taxonomy" id="1423913"/>
    <lineage>
        <taxon>Eukaryota</taxon>
        <taxon>Fungi</taxon>
        <taxon>Dikarya</taxon>
        <taxon>Basidiomycota</taxon>
        <taxon>Agaricomycotina</taxon>
        <taxon>Tremellomycetes</taxon>
        <taxon>Tremellales</taxon>
        <taxon>Cryptococcaceae</taxon>
        <taxon>Kwoniella</taxon>
    </lineage>
</organism>
<evidence type="ECO:0000313" key="3">
    <source>
        <dbReference type="Proteomes" id="UP001358614"/>
    </source>
</evidence>
<reference evidence="2 3" key="1">
    <citation type="submission" date="2024-01" db="EMBL/GenBank/DDBJ databases">
        <title>Comparative genomics of Cryptococcus and Kwoniella reveals pathogenesis evolution and contrasting modes of karyotype evolution via chromosome fusion or intercentromeric recombination.</title>
        <authorList>
            <person name="Coelho M.A."/>
            <person name="David-Palma M."/>
            <person name="Shea T."/>
            <person name="Bowers K."/>
            <person name="McGinley-Smith S."/>
            <person name="Mohammad A.W."/>
            <person name="Gnirke A."/>
            <person name="Yurkov A.M."/>
            <person name="Nowrousian M."/>
            <person name="Sun S."/>
            <person name="Cuomo C.A."/>
            <person name="Heitman J."/>
        </authorList>
    </citation>
    <scope>NUCLEOTIDE SEQUENCE [LARGE SCALE GENOMIC DNA]</scope>
    <source>
        <strain evidence="2 3">PYCC6329</strain>
    </source>
</reference>
<accession>A0AAX4KQ79</accession>
<feature type="region of interest" description="Disordered" evidence="1">
    <location>
        <begin position="48"/>
        <end position="67"/>
    </location>
</feature>
<dbReference type="GeneID" id="91105026"/>
<keyword evidence="3" id="KW-1185">Reference proteome</keyword>
<feature type="region of interest" description="Disordered" evidence="1">
    <location>
        <begin position="1"/>
        <end position="31"/>
    </location>
</feature>
<proteinExistence type="predicted"/>
<sequence>MQQIQDQNLSRASTFGSTKSSGSMTTDELRSSLGAEWDGIVSSIDKELSRSPTLEEQFNSTDNTILRPSSKINKNYYELDQKTVRSSTQWGEYVSSPHNQQG</sequence>
<evidence type="ECO:0000256" key="1">
    <source>
        <dbReference type="SAM" id="MobiDB-lite"/>
    </source>
</evidence>
<dbReference type="RefSeq" id="XP_066086081.1">
    <property type="nucleotide sequence ID" value="XM_066229984.1"/>
</dbReference>
<gene>
    <name evidence="2" type="ORF">V865_006225</name>
</gene>
<dbReference type="KEGG" id="ker:91105026"/>
<dbReference type="EMBL" id="CP144089">
    <property type="protein sequence ID" value="WWD08114.1"/>
    <property type="molecule type" value="Genomic_DNA"/>
</dbReference>
<name>A0AAX4KQ79_9TREE</name>
<dbReference type="Proteomes" id="UP001358614">
    <property type="component" value="Chromosome 1"/>
</dbReference>
<feature type="compositionally biased region" description="Polar residues" evidence="1">
    <location>
        <begin position="50"/>
        <end position="67"/>
    </location>
</feature>
<dbReference type="AlphaFoldDB" id="A0AAX4KQ79"/>
<protein>
    <submittedName>
        <fullName evidence="2">Uncharacterized protein</fullName>
    </submittedName>
</protein>
<feature type="compositionally biased region" description="Polar residues" evidence="1">
    <location>
        <begin position="1"/>
        <end position="26"/>
    </location>
</feature>